<dbReference type="CDD" id="cd07561">
    <property type="entry name" value="Peptidase_S41_CPP_like"/>
    <property type="match status" value="1"/>
</dbReference>
<name>A0A926F4L8_9BACT</name>
<dbReference type="SUPFAM" id="SSF52096">
    <property type="entry name" value="ClpP/crotonase"/>
    <property type="match status" value="1"/>
</dbReference>
<dbReference type="PANTHER" id="PTHR32060">
    <property type="entry name" value="TAIL-SPECIFIC PROTEASE"/>
    <property type="match status" value="1"/>
</dbReference>
<evidence type="ECO:0000259" key="2">
    <source>
        <dbReference type="PROSITE" id="PS50106"/>
    </source>
</evidence>
<dbReference type="RefSeq" id="WP_262434430.1">
    <property type="nucleotide sequence ID" value="NZ_JACRTF010000001.1"/>
</dbReference>
<dbReference type="PANTHER" id="PTHR32060:SF30">
    <property type="entry name" value="CARBOXY-TERMINAL PROCESSING PROTEASE CTPA"/>
    <property type="match status" value="1"/>
</dbReference>
<sequence length="460" mass="51125">MIKVSGYCRSFLLLGFLLSFSACKDDDKVVNDITTNRWIENTMRSYYYWYGDIPETNKLNFETSPEVFFQSLLSEKDGKDNNQVSGGHYYYSTIKKKSASTRAYLGEGPSLGFEFQNWFFTSNNRYAVSVLYVLPGSPADLAGLRRGDWIHSIDGVAVNNSNIYDLLGSKTVTVGVSDSYRKLFSTRSVELVPATVKDNPVFLTKVYNDLSTGGKKVGYLVYNHFTSGPDGDTDTEYDDDLRQAFARFKAAQVQEFVLDLRYNGGGLVTSAQLLSEMLAPASALGKTFCDLVYSDKQNKTVNYQLRQTGQNLDLPRLIVLTSSRTASASEAVINGLKPFYQVMVIGERTEGKNVGSITLSSDKYEYDLHPIVCRIYNAKGESDYEDGFVPDWTLSEDQRVIEGHVELGDKDNDPLLAVAVYTIRTGSLPRINVARSAGMDIVSGYCSLDEKSGSGVRVPF</sequence>
<comment type="caution">
    <text evidence="3">The sequence shown here is derived from an EMBL/GenBank/DDBJ whole genome shotgun (WGS) entry which is preliminary data.</text>
</comment>
<dbReference type="SUPFAM" id="SSF50156">
    <property type="entry name" value="PDZ domain-like"/>
    <property type="match status" value="1"/>
</dbReference>
<organism evidence="3 4">
    <name type="scientific">Jilunia laotingensis</name>
    <dbReference type="NCBI Taxonomy" id="2763675"/>
    <lineage>
        <taxon>Bacteria</taxon>
        <taxon>Pseudomonadati</taxon>
        <taxon>Bacteroidota</taxon>
        <taxon>Bacteroidia</taxon>
        <taxon>Bacteroidales</taxon>
        <taxon>Bacteroidaceae</taxon>
        <taxon>Jilunia</taxon>
    </lineage>
</organism>
<gene>
    <name evidence="3" type="ORF">H8744_08505</name>
</gene>
<proteinExistence type="predicted"/>
<dbReference type="InterPro" id="IPR005151">
    <property type="entry name" value="Tail-specific_protease"/>
</dbReference>
<dbReference type="GO" id="GO:0004175">
    <property type="term" value="F:endopeptidase activity"/>
    <property type="evidence" value="ECO:0007669"/>
    <property type="project" value="TreeGrafter"/>
</dbReference>
<keyword evidence="4" id="KW-1185">Reference proteome</keyword>
<dbReference type="Gene3D" id="2.30.42.10">
    <property type="match status" value="1"/>
</dbReference>
<dbReference type="InterPro" id="IPR029045">
    <property type="entry name" value="ClpP/crotonase-like_dom_sf"/>
</dbReference>
<dbReference type="PROSITE" id="PS51257">
    <property type="entry name" value="PROKAR_LIPOPROTEIN"/>
    <property type="match status" value="1"/>
</dbReference>
<dbReference type="Gene3D" id="3.90.226.10">
    <property type="entry name" value="2-enoyl-CoA Hydratase, Chain A, domain 1"/>
    <property type="match status" value="1"/>
</dbReference>
<dbReference type="AlphaFoldDB" id="A0A926F4L8"/>
<dbReference type="EMBL" id="JACRTF010000001">
    <property type="protein sequence ID" value="MBC8593286.1"/>
    <property type="molecule type" value="Genomic_DNA"/>
</dbReference>
<dbReference type="Gene3D" id="3.30.750.170">
    <property type="match status" value="1"/>
</dbReference>
<feature type="chain" id="PRO_5036859049" description="PDZ domain-containing protein" evidence="1">
    <location>
        <begin position="25"/>
        <end position="460"/>
    </location>
</feature>
<dbReference type="GO" id="GO:0006508">
    <property type="term" value="P:proteolysis"/>
    <property type="evidence" value="ECO:0007669"/>
    <property type="project" value="InterPro"/>
</dbReference>
<dbReference type="Pfam" id="PF18294">
    <property type="entry name" value="Pept_S41_N"/>
    <property type="match status" value="1"/>
</dbReference>
<dbReference type="GO" id="GO:0008236">
    <property type="term" value="F:serine-type peptidase activity"/>
    <property type="evidence" value="ECO:0007669"/>
    <property type="project" value="InterPro"/>
</dbReference>
<evidence type="ECO:0000313" key="3">
    <source>
        <dbReference type="EMBL" id="MBC8593286.1"/>
    </source>
</evidence>
<keyword evidence="1" id="KW-0732">Signal</keyword>
<evidence type="ECO:0000256" key="1">
    <source>
        <dbReference type="SAM" id="SignalP"/>
    </source>
</evidence>
<dbReference type="PROSITE" id="PS50106">
    <property type="entry name" value="PDZ"/>
    <property type="match status" value="1"/>
</dbReference>
<dbReference type="InterPro" id="IPR041489">
    <property type="entry name" value="PDZ_6"/>
</dbReference>
<reference evidence="3" key="1">
    <citation type="submission" date="2020-08" db="EMBL/GenBank/DDBJ databases">
        <title>Genome public.</title>
        <authorList>
            <person name="Liu C."/>
            <person name="Sun Q."/>
        </authorList>
    </citation>
    <scope>NUCLEOTIDE SEQUENCE</scope>
    <source>
        <strain evidence="3">N12</strain>
    </source>
</reference>
<dbReference type="InterPro" id="IPR036034">
    <property type="entry name" value="PDZ_sf"/>
</dbReference>
<dbReference type="Pfam" id="PF03572">
    <property type="entry name" value="Peptidase_S41"/>
    <property type="match status" value="1"/>
</dbReference>
<feature type="signal peptide" evidence="1">
    <location>
        <begin position="1"/>
        <end position="24"/>
    </location>
</feature>
<dbReference type="GO" id="GO:0007165">
    <property type="term" value="P:signal transduction"/>
    <property type="evidence" value="ECO:0007669"/>
    <property type="project" value="TreeGrafter"/>
</dbReference>
<dbReference type="InterPro" id="IPR041613">
    <property type="entry name" value="Pept_S41_N"/>
</dbReference>
<evidence type="ECO:0000313" key="4">
    <source>
        <dbReference type="Proteomes" id="UP000651085"/>
    </source>
</evidence>
<accession>A0A926F4L8</accession>
<feature type="domain" description="PDZ" evidence="2">
    <location>
        <begin position="91"/>
        <end position="160"/>
    </location>
</feature>
<dbReference type="Pfam" id="PF17820">
    <property type="entry name" value="PDZ_6"/>
    <property type="match status" value="1"/>
</dbReference>
<dbReference type="InterPro" id="IPR001478">
    <property type="entry name" value="PDZ"/>
</dbReference>
<dbReference type="Proteomes" id="UP000651085">
    <property type="component" value="Unassembled WGS sequence"/>
</dbReference>
<protein>
    <recommendedName>
        <fullName evidence="2">PDZ domain-containing protein</fullName>
    </recommendedName>
</protein>
<dbReference type="GO" id="GO:0030288">
    <property type="term" value="C:outer membrane-bounded periplasmic space"/>
    <property type="evidence" value="ECO:0007669"/>
    <property type="project" value="TreeGrafter"/>
</dbReference>
<dbReference type="SMART" id="SM00228">
    <property type="entry name" value="PDZ"/>
    <property type="match status" value="1"/>
</dbReference>
<dbReference type="SMART" id="SM00245">
    <property type="entry name" value="TSPc"/>
    <property type="match status" value="1"/>
</dbReference>